<dbReference type="RefSeq" id="WP_114278337.1">
    <property type="nucleotide sequence ID" value="NZ_QPJY01000001.1"/>
</dbReference>
<keyword evidence="2" id="KW-1185">Reference proteome</keyword>
<protein>
    <submittedName>
        <fullName evidence="1">Glutaredoxin-like protein DUF836</fullName>
    </submittedName>
</protein>
<name>A0A369CHV6_9GAMM</name>
<dbReference type="Proteomes" id="UP000252707">
    <property type="component" value="Unassembled WGS sequence"/>
</dbReference>
<reference evidence="1 2" key="1">
    <citation type="submission" date="2018-07" db="EMBL/GenBank/DDBJ databases">
        <title>Genomic Encyclopedia of Type Strains, Phase IV (KMG-IV): sequencing the most valuable type-strain genomes for metagenomic binning, comparative biology and taxonomic classification.</title>
        <authorList>
            <person name="Goeker M."/>
        </authorList>
    </citation>
    <scope>NUCLEOTIDE SEQUENCE [LARGE SCALE GENOMIC DNA]</scope>
    <source>
        <strain evidence="1 2">DSM 26407</strain>
    </source>
</reference>
<dbReference type="SUPFAM" id="SSF52833">
    <property type="entry name" value="Thioredoxin-like"/>
    <property type="match status" value="1"/>
</dbReference>
<accession>A0A369CHV6</accession>
<sequence>MTRVRLYTTAGCHLCEQAASLLAAMVAEGGIEVTEQEIAASATLLARYGDRIPVVSLEGSGAELGWPFDGESLRRFLGR</sequence>
<dbReference type="AlphaFoldDB" id="A0A369CHV6"/>
<proteinExistence type="predicted"/>
<organism evidence="1 2">
    <name type="scientific">Thioalbus denitrificans</name>
    <dbReference type="NCBI Taxonomy" id="547122"/>
    <lineage>
        <taxon>Bacteria</taxon>
        <taxon>Pseudomonadati</taxon>
        <taxon>Pseudomonadota</taxon>
        <taxon>Gammaproteobacteria</taxon>
        <taxon>Chromatiales</taxon>
        <taxon>Ectothiorhodospiraceae</taxon>
        <taxon>Thioalbus</taxon>
    </lineage>
</organism>
<evidence type="ECO:0000313" key="2">
    <source>
        <dbReference type="Proteomes" id="UP000252707"/>
    </source>
</evidence>
<gene>
    <name evidence="1" type="ORF">DFQ59_101814</name>
</gene>
<dbReference type="InterPro" id="IPR008554">
    <property type="entry name" value="Glutaredoxin-like"/>
</dbReference>
<dbReference type="EMBL" id="QPJY01000001">
    <property type="protein sequence ID" value="RCX33509.1"/>
    <property type="molecule type" value="Genomic_DNA"/>
</dbReference>
<dbReference type="Gene3D" id="3.40.30.10">
    <property type="entry name" value="Glutaredoxin"/>
    <property type="match status" value="1"/>
</dbReference>
<dbReference type="InterPro" id="IPR036249">
    <property type="entry name" value="Thioredoxin-like_sf"/>
</dbReference>
<evidence type="ECO:0000313" key="1">
    <source>
        <dbReference type="EMBL" id="RCX33509.1"/>
    </source>
</evidence>
<dbReference type="Pfam" id="PF05768">
    <property type="entry name" value="Glrx-like"/>
    <property type="match status" value="1"/>
</dbReference>
<dbReference type="OrthoDB" id="8537427at2"/>
<comment type="caution">
    <text evidence="1">The sequence shown here is derived from an EMBL/GenBank/DDBJ whole genome shotgun (WGS) entry which is preliminary data.</text>
</comment>